<feature type="transmembrane region" description="Helical" evidence="7">
    <location>
        <begin position="100"/>
        <end position="131"/>
    </location>
</feature>
<keyword evidence="2" id="KW-1003">Cell membrane</keyword>
<feature type="transmembrane region" description="Helical" evidence="7">
    <location>
        <begin position="223"/>
        <end position="242"/>
    </location>
</feature>
<dbReference type="Proteomes" id="UP001500804">
    <property type="component" value="Unassembled WGS sequence"/>
</dbReference>
<feature type="transmembrane region" description="Helical" evidence="7">
    <location>
        <begin position="60"/>
        <end position="79"/>
    </location>
</feature>
<dbReference type="PANTHER" id="PTHR33362">
    <property type="entry name" value="SIALIC ACID TRAP TRANSPORTER PERMEASE PROTEIN SIAT-RELATED"/>
    <property type="match status" value="1"/>
</dbReference>
<feature type="transmembrane region" description="Helical" evidence="7">
    <location>
        <begin position="179"/>
        <end position="202"/>
    </location>
</feature>
<feature type="transmembrane region" description="Helical" evidence="7">
    <location>
        <begin position="340"/>
        <end position="357"/>
    </location>
</feature>
<feature type="transmembrane region" description="Helical" evidence="7">
    <location>
        <begin position="424"/>
        <end position="443"/>
    </location>
</feature>
<evidence type="ECO:0000313" key="9">
    <source>
        <dbReference type="EMBL" id="GAA5114686.1"/>
    </source>
</evidence>
<proteinExistence type="predicted"/>
<accession>A0ABP9NCQ0</accession>
<feature type="transmembrane region" description="Helical" evidence="7">
    <location>
        <begin position="262"/>
        <end position="280"/>
    </location>
</feature>
<feature type="transmembrane region" description="Helical" evidence="7">
    <location>
        <begin position="28"/>
        <end position="48"/>
    </location>
</feature>
<evidence type="ECO:0000256" key="4">
    <source>
        <dbReference type="ARBA" id="ARBA00022692"/>
    </source>
</evidence>
<keyword evidence="10" id="KW-1185">Reference proteome</keyword>
<dbReference type="RefSeq" id="WP_345603813.1">
    <property type="nucleotide sequence ID" value="NZ_BAABJO010000004.1"/>
</dbReference>
<dbReference type="PANTHER" id="PTHR33362:SF2">
    <property type="entry name" value="TRAP TRANSPORTER LARGE PERMEASE PROTEIN"/>
    <property type="match status" value="1"/>
</dbReference>
<sequence>MLGIWALIAYIAVIIVWNGVFKRNIGEAMVIGFVAVALFGGGSFLDVAWTGIVGAATEEIVFAALTFVFMGFVLSRTGVVDQLIAMLNSLLGKRRGGAGYVATIASALFGAVSGSGSGNAAAVGSVTIPWMTKSNFSPKLSATVVAGNAGLGIAIPPSSSLFILTGSAAVGSFVTADELFVALFAGGAWTLVYRLVLMFYFVRRDGIGAMDAAHVDPFRRTFAAGWSSLLVFVGIAVPVLLTSGATGDAVVSWIGEDPADEISLITWIPVLVTAIGLVLGRKALPRSGAGWWRLLGEVGPRYAVIGATLFFAFAAAESLTELGLADQLAALLADLEAPPFLVALLVGLLVVGVAAPLTATATVAAIGPVAFTTLMSAGVSPIPAAVAILIFASTEGASPPGAAPIYIASGIADVNPARTFVPLVVWYVVPILLVGSLVAAGLLPV</sequence>
<feature type="domain" description="TRAP C4-dicarboxylate transport system permease DctM subunit" evidence="8">
    <location>
        <begin position="29"/>
        <end position="432"/>
    </location>
</feature>
<evidence type="ECO:0000259" key="8">
    <source>
        <dbReference type="Pfam" id="PF06808"/>
    </source>
</evidence>
<evidence type="ECO:0000256" key="1">
    <source>
        <dbReference type="ARBA" id="ARBA00004429"/>
    </source>
</evidence>
<evidence type="ECO:0000313" key="10">
    <source>
        <dbReference type="Proteomes" id="UP001500804"/>
    </source>
</evidence>
<dbReference type="Pfam" id="PF06808">
    <property type="entry name" value="DctM"/>
    <property type="match status" value="1"/>
</dbReference>
<evidence type="ECO:0000256" key="6">
    <source>
        <dbReference type="ARBA" id="ARBA00023136"/>
    </source>
</evidence>
<reference evidence="10" key="1">
    <citation type="journal article" date="2019" name="Int. J. Syst. Evol. Microbiol.">
        <title>The Global Catalogue of Microorganisms (GCM) 10K type strain sequencing project: providing services to taxonomists for standard genome sequencing and annotation.</title>
        <authorList>
            <consortium name="The Broad Institute Genomics Platform"/>
            <consortium name="The Broad Institute Genome Sequencing Center for Infectious Disease"/>
            <person name="Wu L."/>
            <person name="Ma J."/>
        </authorList>
    </citation>
    <scope>NUCLEOTIDE SEQUENCE [LARGE SCALE GENOMIC DNA]</scope>
    <source>
        <strain evidence="10">JCM 18302</strain>
    </source>
</reference>
<protein>
    <submittedName>
        <fullName evidence="9">TRAP transporter permease</fullName>
    </submittedName>
</protein>
<evidence type="ECO:0000256" key="3">
    <source>
        <dbReference type="ARBA" id="ARBA00022519"/>
    </source>
</evidence>
<keyword evidence="4 7" id="KW-0812">Transmembrane</keyword>
<comment type="subcellular location">
    <subcellularLocation>
        <location evidence="1">Cell inner membrane</location>
        <topology evidence="1">Multi-pass membrane protein</topology>
    </subcellularLocation>
</comment>
<dbReference type="EMBL" id="BAABJO010000004">
    <property type="protein sequence ID" value="GAA5114686.1"/>
    <property type="molecule type" value="Genomic_DNA"/>
</dbReference>
<evidence type="ECO:0000256" key="5">
    <source>
        <dbReference type="ARBA" id="ARBA00022989"/>
    </source>
</evidence>
<feature type="transmembrane region" description="Helical" evidence="7">
    <location>
        <begin position="301"/>
        <end position="320"/>
    </location>
</feature>
<keyword evidence="6 7" id="KW-0472">Membrane</keyword>
<feature type="transmembrane region" description="Helical" evidence="7">
    <location>
        <begin position="369"/>
        <end position="392"/>
    </location>
</feature>
<evidence type="ECO:0000256" key="7">
    <source>
        <dbReference type="SAM" id="Phobius"/>
    </source>
</evidence>
<dbReference type="InterPro" id="IPR004681">
    <property type="entry name" value="TRAP_DctM"/>
</dbReference>
<keyword evidence="3" id="KW-0997">Cell inner membrane</keyword>
<organism evidence="9 10">
    <name type="scientific">Pseudonocardia adelaidensis</name>
    <dbReference type="NCBI Taxonomy" id="648754"/>
    <lineage>
        <taxon>Bacteria</taxon>
        <taxon>Bacillati</taxon>
        <taxon>Actinomycetota</taxon>
        <taxon>Actinomycetes</taxon>
        <taxon>Pseudonocardiales</taxon>
        <taxon>Pseudonocardiaceae</taxon>
        <taxon>Pseudonocardia</taxon>
    </lineage>
</organism>
<evidence type="ECO:0000256" key="2">
    <source>
        <dbReference type="ARBA" id="ARBA00022475"/>
    </source>
</evidence>
<dbReference type="InterPro" id="IPR010656">
    <property type="entry name" value="DctM"/>
</dbReference>
<keyword evidence="5 7" id="KW-1133">Transmembrane helix</keyword>
<comment type="caution">
    <text evidence="9">The sequence shown here is derived from an EMBL/GenBank/DDBJ whole genome shotgun (WGS) entry which is preliminary data.</text>
</comment>
<gene>
    <name evidence="9" type="ORF">GCM10023320_12340</name>
</gene>
<feature type="transmembrane region" description="Helical" evidence="7">
    <location>
        <begin position="6"/>
        <end position="21"/>
    </location>
</feature>
<name>A0ABP9NCQ0_9PSEU</name>